<proteinExistence type="predicted"/>
<feature type="domain" description="Phage integrase SAM-like" evidence="2">
    <location>
        <begin position="7"/>
        <end position="71"/>
    </location>
</feature>
<organism evidence="3 4">
    <name type="scientific">Salegentibacter salinarum</name>
    <dbReference type="NCBI Taxonomy" id="447422"/>
    <lineage>
        <taxon>Bacteria</taxon>
        <taxon>Pseudomonadati</taxon>
        <taxon>Bacteroidota</taxon>
        <taxon>Flavobacteriia</taxon>
        <taxon>Flavobacteriales</taxon>
        <taxon>Flavobacteriaceae</taxon>
        <taxon>Salegentibacter</taxon>
    </lineage>
</organism>
<comment type="caution">
    <text evidence="3">The sequence shown here is derived from an EMBL/GenBank/DDBJ whole genome shotgun (WGS) entry which is preliminary data.</text>
</comment>
<sequence length="142" mass="16536">MDLFLSYAGNSIEFHEIDVPLLKNFAAYIEFKKKRAKRTVVNYMICIRAIYNLALVANKADRNDYPFGKGKYQIKIPDAKKIGLTIEELKKLENAKDLNEANQHVLSVWLLSLFFRSTDNRYYSIKMDRLKGLPIILSDEEK</sequence>
<gene>
    <name evidence="3" type="ORF">APR41_06150</name>
</gene>
<dbReference type="AlphaFoldDB" id="A0A2N0TQN5"/>
<dbReference type="GO" id="GO:0003677">
    <property type="term" value="F:DNA binding"/>
    <property type="evidence" value="ECO:0007669"/>
    <property type="project" value="UniProtKB-KW"/>
</dbReference>
<dbReference type="SUPFAM" id="SSF56349">
    <property type="entry name" value="DNA breaking-rejoining enzymes"/>
    <property type="match status" value="1"/>
</dbReference>
<dbReference type="Pfam" id="PF13102">
    <property type="entry name" value="Phage_int_SAM_5"/>
    <property type="match status" value="1"/>
</dbReference>
<dbReference type="EMBL" id="LKTS01000044">
    <property type="protein sequence ID" value="PKD17016.1"/>
    <property type="molecule type" value="Genomic_DNA"/>
</dbReference>
<protein>
    <recommendedName>
        <fullName evidence="2">Phage integrase SAM-like domain-containing protein</fullName>
    </recommendedName>
</protein>
<dbReference type="OrthoDB" id="1068680at2"/>
<dbReference type="Gene3D" id="1.10.150.130">
    <property type="match status" value="1"/>
</dbReference>
<reference evidence="3 4" key="1">
    <citation type="submission" date="2015-10" db="EMBL/GenBank/DDBJ databases">
        <title>Draft genome sequence of Salegentibacter salinarum KCTC 12975.</title>
        <authorList>
            <person name="Lin W."/>
            <person name="Zheng Q."/>
        </authorList>
    </citation>
    <scope>NUCLEOTIDE SEQUENCE [LARGE SCALE GENOMIC DNA]</scope>
    <source>
        <strain evidence="3 4">KCTC 12975</strain>
    </source>
</reference>
<accession>A0A2N0TQN5</accession>
<evidence type="ECO:0000256" key="1">
    <source>
        <dbReference type="ARBA" id="ARBA00023125"/>
    </source>
</evidence>
<dbReference type="InterPro" id="IPR011010">
    <property type="entry name" value="DNA_brk_join_enz"/>
</dbReference>
<dbReference type="InterPro" id="IPR025269">
    <property type="entry name" value="SAM-like_dom"/>
</dbReference>
<evidence type="ECO:0000313" key="3">
    <source>
        <dbReference type="EMBL" id="PKD17016.1"/>
    </source>
</evidence>
<keyword evidence="4" id="KW-1185">Reference proteome</keyword>
<dbReference type="STRING" id="447422.SAMN05660903_01254"/>
<dbReference type="Proteomes" id="UP000232673">
    <property type="component" value="Unassembled WGS sequence"/>
</dbReference>
<evidence type="ECO:0000313" key="4">
    <source>
        <dbReference type="Proteomes" id="UP000232673"/>
    </source>
</evidence>
<name>A0A2N0TQN5_9FLAO</name>
<dbReference type="InterPro" id="IPR010998">
    <property type="entry name" value="Integrase_recombinase_N"/>
</dbReference>
<evidence type="ECO:0000259" key="2">
    <source>
        <dbReference type="Pfam" id="PF13102"/>
    </source>
</evidence>
<keyword evidence="1" id="KW-0238">DNA-binding</keyword>